<dbReference type="InterPro" id="IPR003593">
    <property type="entry name" value="AAA+_ATPase"/>
</dbReference>
<dbReference type="HOGENOM" id="CLU_876982_0_0_9"/>
<proteinExistence type="predicted"/>
<evidence type="ECO:0000256" key="3">
    <source>
        <dbReference type="ARBA" id="ARBA00022741"/>
    </source>
</evidence>
<keyword evidence="4" id="KW-0067">ATP-binding</keyword>
<dbReference type="GO" id="GO:0015421">
    <property type="term" value="F:ABC-type oligopeptide transporter activity"/>
    <property type="evidence" value="ECO:0007669"/>
    <property type="project" value="TreeGrafter"/>
</dbReference>
<dbReference type="PANTHER" id="PTHR43394:SF1">
    <property type="entry name" value="ATP-BINDING CASSETTE SUB-FAMILY B MEMBER 10, MITOCHONDRIAL"/>
    <property type="match status" value="1"/>
</dbReference>
<name>L0IIA2_THETR</name>
<keyword evidence="5 7" id="KW-1133">Transmembrane helix</keyword>
<feature type="transmembrane region" description="Helical" evidence="7">
    <location>
        <begin position="44"/>
        <end position="65"/>
    </location>
</feature>
<evidence type="ECO:0000256" key="5">
    <source>
        <dbReference type="ARBA" id="ARBA00022989"/>
    </source>
</evidence>
<dbReference type="EMBL" id="CP003066">
    <property type="protein sequence ID" value="AGB19240.1"/>
    <property type="molecule type" value="Genomic_DNA"/>
</dbReference>
<dbReference type="Proteomes" id="UP000010845">
    <property type="component" value="Chromosome"/>
</dbReference>
<dbReference type="PROSITE" id="PS50929">
    <property type="entry name" value="ABC_TM1F"/>
    <property type="match status" value="1"/>
</dbReference>
<dbReference type="KEGG" id="tto:Thethe_01604"/>
<evidence type="ECO:0000313" key="10">
    <source>
        <dbReference type="EMBL" id="AGB19240.1"/>
    </source>
</evidence>
<feature type="domain" description="ABC transporter" evidence="8">
    <location>
        <begin position="103"/>
        <end position="317"/>
    </location>
</feature>
<dbReference type="Gene3D" id="3.40.50.300">
    <property type="entry name" value="P-loop containing nucleotide triphosphate hydrolases"/>
    <property type="match status" value="1"/>
</dbReference>
<dbReference type="InterPro" id="IPR027417">
    <property type="entry name" value="P-loop_NTPase"/>
</dbReference>
<keyword evidence="6 7" id="KW-0472">Membrane</keyword>
<evidence type="ECO:0000313" key="11">
    <source>
        <dbReference type="Proteomes" id="UP000010845"/>
    </source>
</evidence>
<comment type="subcellular location">
    <subcellularLocation>
        <location evidence="1">Cell membrane</location>
        <topology evidence="1">Multi-pass membrane protein</topology>
    </subcellularLocation>
</comment>
<dbReference type="InterPro" id="IPR011527">
    <property type="entry name" value="ABC1_TM_dom"/>
</dbReference>
<evidence type="ECO:0000256" key="4">
    <source>
        <dbReference type="ARBA" id="ARBA00022840"/>
    </source>
</evidence>
<sequence length="317" mass="35562">MSSAFKYQKITYLFSGLDSFILTLAQIFLFLFGGLQVIQGKLSVGQFTIISSYFGLMVNSIRYFFSLGKNVQDNMVSYERLVSIINIAKSTNGNIKLNEVTNISLDNVSISFESKNVFENFCATFDRGNIYTIMGANGSGKSTLINLILGLYIDEFQGNVLFNGISIKQVDMIDARYRLIGVTEQEPVLFEDTIEFNLTFNLKKFSDDRLQFLMDVLGLRDFISSLPCGLKTFISEKAANISGGEKQKIALLRALLKDPDVLILDEPISALDSSSRNRLKEYLVSIKKQKLIIIITHDDTFTDISDVELSMVNLNAE</sequence>
<feature type="transmembrane region" description="Helical" evidence="7">
    <location>
        <begin position="12"/>
        <end position="38"/>
    </location>
</feature>
<dbReference type="InterPro" id="IPR039421">
    <property type="entry name" value="Type_1_exporter"/>
</dbReference>
<feature type="domain" description="ABC transmembrane type-1" evidence="9">
    <location>
        <begin position="1"/>
        <end position="73"/>
    </location>
</feature>
<dbReference type="SUPFAM" id="SSF90123">
    <property type="entry name" value="ABC transporter transmembrane region"/>
    <property type="match status" value="1"/>
</dbReference>
<evidence type="ECO:0000256" key="1">
    <source>
        <dbReference type="ARBA" id="ARBA00004651"/>
    </source>
</evidence>
<dbReference type="Pfam" id="PF00005">
    <property type="entry name" value="ABC_tran"/>
    <property type="match status" value="1"/>
</dbReference>
<accession>L0IIA2</accession>
<dbReference type="GO" id="GO:0005886">
    <property type="term" value="C:plasma membrane"/>
    <property type="evidence" value="ECO:0007669"/>
    <property type="project" value="UniProtKB-SubCell"/>
</dbReference>
<dbReference type="SMART" id="SM00382">
    <property type="entry name" value="AAA"/>
    <property type="match status" value="1"/>
</dbReference>
<keyword evidence="3" id="KW-0547">Nucleotide-binding</keyword>
<reference evidence="10 11" key="1">
    <citation type="submission" date="2012-03" db="EMBL/GenBank/DDBJ databases">
        <title>Complete sequence of chromosome of Thermoanaerobacterium thermosaccharolyticum M0795.</title>
        <authorList>
            <consortium name="US DOE Joint Genome Institute"/>
            <person name="Lucas S."/>
            <person name="Han J."/>
            <person name="Lapidus A."/>
            <person name="Cheng J.-F."/>
            <person name="Goodwin L."/>
            <person name="Pitluck S."/>
            <person name="Peters L."/>
            <person name="Teshima H."/>
            <person name="Detter J.C."/>
            <person name="Han C."/>
            <person name="Tapia R."/>
            <person name="Land M."/>
            <person name="Hauser L."/>
            <person name="Kyrpides N."/>
            <person name="Ivanova N."/>
            <person name="Pagani I."/>
            <person name="Feinberg L."/>
            <person name="Folden J."/>
            <person name="Hogsett D."/>
            <person name="Shaw J."/>
            <person name="Woyke T."/>
        </authorList>
    </citation>
    <scope>NUCLEOTIDE SEQUENCE [LARGE SCALE GENOMIC DNA]</scope>
    <source>
        <strain evidence="10 11">M0795</strain>
    </source>
</reference>
<dbReference type="PANTHER" id="PTHR43394">
    <property type="entry name" value="ATP-DEPENDENT PERMEASE MDL1, MITOCHONDRIAL"/>
    <property type="match status" value="1"/>
</dbReference>
<evidence type="ECO:0000256" key="7">
    <source>
        <dbReference type="SAM" id="Phobius"/>
    </source>
</evidence>
<dbReference type="Gene3D" id="1.20.1560.10">
    <property type="entry name" value="ABC transporter type 1, transmembrane domain"/>
    <property type="match status" value="1"/>
</dbReference>
<dbReference type="InterPro" id="IPR036640">
    <property type="entry name" value="ABC1_TM_sf"/>
</dbReference>
<protein>
    <submittedName>
        <fullName evidence="10">ABC-type bacteriocin/lantibiotic exporter with N-terminal double-glycine peptidase domain</fullName>
    </submittedName>
</protein>
<dbReference type="GO" id="GO:0016887">
    <property type="term" value="F:ATP hydrolysis activity"/>
    <property type="evidence" value="ECO:0007669"/>
    <property type="project" value="InterPro"/>
</dbReference>
<gene>
    <name evidence="10" type="ORF">Thethe_01604</name>
</gene>
<dbReference type="InterPro" id="IPR017871">
    <property type="entry name" value="ABC_transporter-like_CS"/>
</dbReference>
<dbReference type="AlphaFoldDB" id="L0IIA2"/>
<dbReference type="PROSITE" id="PS50893">
    <property type="entry name" value="ABC_TRANSPORTER_2"/>
    <property type="match status" value="1"/>
</dbReference>
<dbReference type="SUPFAM" id="SSF52540">
    <property type="entry name" value="P-loop containing nucleoside triphosphate hydrolases"/>
    <property type="match status" value="1"/>
</dbReference>
<dbReference type="PROSITE" id="PS00211">
    <property type="entry name" value="ABC_TRANSPORTER_1"/>
    <property type="match status" value="1"/>
</dbReference>
<evidence type="ECO:0000259" key="9">
    <source>
        <dbReference type="PROSITE" id="PS50929"/>
    </source>
</evidence>
<evidence type="ECO:0000256" key="6">
    <source>
        <dbReference type="ARBA" id="ARBA00023136"/>
    </source>
</evidence>
<keyword evidence="2 7" id="KW-0812">Transmembrane</keyword>
<dbReference type="InterPro" id="IPR003439">
    <property type="entry name" value="ABC_transporter-like_ATP-bd"/>
</dbReference>
<dbReference type="PATRIC" id="fig|698948.3.peg.1597"/>
<evidence type="ECO:0000259" key="8">
    <source>
        <dbReference type="PROSITE" id="PS50893"/>
    </source>
</evidence>
<organism evidence="10 11">
    <name type="scientific">Thermoanaerobacterium thermosaccharolyticum M0795</name>
    <dbReference type="NCBI Taxonomy" id="698948"/>
    <lineage>
        <taxon>Bacteria</taxon>
        <taxon>Bacillati</taxon>
        <taxon>Bacillota</taxon>
        <taxon>Clostridia</taxon>
        <taxon>Thermoanaerobacterales</taxon>
        <taxon>Thermoanaerobacteraceae</taxon>
        <taxon>Thermoanaerobacterium</taxon>
    </lineage>
</organism>
<evidence type="ECO:0000256" key="2">
    <source>
        <dbReference type="ARBA" id="ARBA00022692"/>
    </source>
</evidence>
<dbReference type="GO" id="GO:0005524">
    <property type="term" value="F:ATP binding"/>
    <property type="evidence" value="ECO:0007669"/>
    <property type="project" value="UniProtKB-KW"/>
</dbReference>